<proteinExistence type="predicted"/>
<feature type="signal peptide" evidence="1">
    <location>
        <begin position="1"/>
        <end position="16"/>
    </location>
</feature>
<protein>
    <submittedName>
        <fullName evidence="2">Uncharacterized protein</fullName>
    </submittedName>
</protein>
<feature type="chain" id="PRO_5020756809" evidence="1">
    <location>
        <begin position="17"/>
        <end position="71"/>
    </location>
</feature>
<gene>
    <name evidence="2" type="ORF">L596_026238</name>
</gene>
<name>A0A4U5M0S7_STECR</name>
<keyword evidence="1" id="KW-0732">Signal</keyword>
<reference evidence="2 3" key="1">
    <citation type="journal article" date="2015" name="Genome Biol.">
        <title>Comparative genomics of Steinernema reveals deeply conserved gene regulatory networks.</title>
        <authorList>
            <person name="Dillman A.R."/>
            <person name="Macchietto M."/>
            <person name="Porter C.F."/>
            <person name="Rogers A."/>
            <person name="Williams B."/>
            <person name="Antoshechkin I."/>
            <person name="Lee M.M."/>
            <person name="Goodwin Z."/>
            <person name="Lu X."/>
            <person name="Lewis E.E."/>
            <person name="Goodrich-Blair H."/>
            <person name="Stock S.P."/>
            <person name="Adams B.J."/>
            <person name="Sternberg P.W."/>
            <person name="Mortazavi A."/>
        </authorList>
    </citation>
    <scope>NUCLEOTIDE SEQUENCE [LARGE SCALE GENOMIC DNA]</scope>
    <source>
        <strain evidence="2 3">ALL</strain>
    </source>
</reference>
<evidence type="ECO:0000313" key="2">
    <source>
        <dbReference type="EMBL" id="TKR62250.1"/>
    </source>
</evidence>
<sequence>MNRLVFLLLGVLFVFAINSQQVNKPSMLPAFHDDSYNKEDNVVPPLRLRMSCRVCTWFFMMIGCPFPCNYP</sequence>
<dbReference type="EMBL" id="AZBU02000010">
    <property type="protein sequence ID" value="TKR62250.1"/>
    <property type="molecule type" value="Genomic_DNA"/>
</dbReference>
<comment type="caution">
    <text evidence="2">The sequence shown here is derived from an EMBL/GenBank/DDBJ whole genome shotgun (WGS) entry which is preliminary data.</text>
</comment>
<organism evidence="2 3">
    <name type="scientific">Steinernema carpocapsae</name>
    <name type="common">Entomopathogenic nematode</name>
    <dbReference type="NCBI Taxonomy" id="34508"/>
    <lineage>
        <taxon>Eukaryota</taxon>
        <taxon>Metazoa</taxon>
        <taxon>Ecdysozoa</taxon>
        <taxon>Nematoda</taxon>
        <taxon>Chromadorea</taxon>
        <taxon>Rhabditida</taxon>
        <taxon>Tylenchina</taxon>
        <taxon>Panagrolaimomorpha</taxon>
        <taxon>Strongyloidoidea</taxon>
        <taxon>Steinernematidae</taxon>
        <taxon>Steinernema</taxon>
    </lineage>
</organism>
<evidence type="ECO:0000313" key="3">
    <source>
        <dbReference type="Proteomes" id="UP000298663"/>
    </source>
</evidence>
<keyword evidence="3" id="KW-1185">Reference proteome</keyword>
<dbReference type="Proteomes" id="UP000298663">
    <property type="component" value="Unassembled WGS sequence"/>
</dbReference>
<dbReference type="AlphaFoldDB" id="A0A4U5M0S7"/>
<evidence type="ECO:0000256" key="1">
    <source>
        <dbReference type="SAM" id="SignalP"/>
    </source>
</evidence>
<accession>A0A4U5M0S7</accession>
<reference evidence="2 3" key="2">
    <citation type="journal article" date="2019" name="G3 (Bethesda)">
        <title>Hybrid Assembly of the Genome of the Entomopathogenic Nematode Steinernema carpocapsae Identifies the X-Chromosome.</title>
        <authorList>
            <person name="Serra L."/>
            <person name="Macchietto M."/>
            <person name="Macias-Munoz A."/>
            <person name="McGill C.J."/>
            <person name="Rodriguez I.M."/>
            <person name="Rodriguez B."/>
            <person name="Murad R."/>
            <person name="Mortazavi A."/>
        </authorList>
    </citation>
    <scope>NUCLEOTIDE SEQUENCE [LARGE SCALE GENOMIC DNA]</scope>
    <source>
        <strain evidence="2 3">ALL</strain>
    </source>
</reference>